<comment type="caution">
    <text evidence="1">The sequence shown here is derived from an EMBL/GenBank/DDBJ whole genome shotgun (WGS) entry which is preliminary data.</text>
</comment>
<dbReference type="AlphaFoldDB" id="A0A4Y2AL84"/>
<sequence length="137" mass="15319">MKMNLEKKFPTASLGTTVRVHIADVDKGLDDSSNILAVETSVTEDGFYRLGTSEEILKQLYARSQFTLCPKNLLRIEDIPDHEISLRSVAISQSNGSGQGFVKCMCRAKCQDMKWLCLKKVMRCNSKSHSSLPCCNK</sequence>
<name>A0A4Y2AL84_ARAVE</name>
<protein>
    <submittedName>
        <fullName evidence="1">Uncharacterized protein</fullName>
    </submittedName>
</protein>
<proteinExistence type="predicted"/>
<dbReference type="EMBL" id="BGPR01000022">
    <property type="protein sequence ID" value="GBL80573.1"/>
    <property type="molecule type" value="Genomic_DNA"/>
</dbReference>
<evidence type="ECO:0000313" key="2">
    <source>
        <dbReference type="Proteomes" id="UP000499080"/>
    </source>
</evidence>
<reference evidence="1 2" key="1">
    <citation type="journal article" date="2019" name="Sci. Rep.">
        <title>Orb-weaving spider Araneus ventricosus genome elucidates the spidroin gene catalogue.</title>
        <authorList>
            <person name="Kono N."/>
            <person name="Nakamura H."/>
            <person name="Ohtoshi R."/>
            <person name="Moran D.A.P."/>
            <person name="Shinohara A."/>
            <person name="Yoshida Y."/>
            <person name="Fujiwara M."/>
            <person name="Mori M."/>
            <person name="Tomita M."/>
            <person name="Arakawa K."/>
        </authorList>
    </citation>
    <scope>NUCLEOTIDE SEQUENCE [LARGE SCALE GENOMIC DNA]</scope>
</reference>
<evidence type="ECO:0000313" key="1">
    <source>
        <dbReference type="EMBL" id="GBL80573.1"/>
    </source>
</evidence>
<accession>A0A4Y2AL84</accession>
<dbReference type="OrthoDB" id="6422270at2759"/>
<dbReference type="Proteomes" id="UP000499080">
    <property type="component" value="Unassembled WGS sequence"/>
</dbReference>
<keyword evidence="2" id="KW-1185">Reference proteome</keyword>
<organism evidence="1 2">
    <name type="scientific">Araneus ventricosus</name>
    <name type="common">Orbweaver spider</name>
    <name type="synonym">Epeira ventricosa</name>
    <dbReference type="NCBI Taxonomy" id="182803"/>
    <lineage>
        <taxon>Eukaryota</taxon>
        <taxon>Metazoa</taxon>
        <taxon>Ecdysozoa</taxon>
        <taxon>Arthropoda</taxon>
        <taxon>Chelicerata</taxon>
        <taxon>Arachnida</taxon>
        <taxon>Araneae</taxon>
        <taxon>Araneomorphae</taxon>
        <taxon>Entelegynae</taxon>
        <taxon>Araneoidea</taxon>
        <taxon>Araneidae</taxon>
        <taxon>Araneus</taxon>
    </lineage>
</organism>
<gene>
    <name evidence="1" type="ORF">AVEN_225263_1</name>
</gene>